<organism evidence="2 3">
    <name type="scientific">Caenispirillum bisanense</name>
    <dbReference type="NCBI Taxonomy" id="414052"/>
    <lineage>
        <taxon>Bacteria</taxon>
        <taxon>Pseudomonadati</taxon>
        <taxon>Pseudomonadota</taxon>
        <taxon>Alphaproteobacteria</taxon>
        <taxon>Rhodospirillales</taxon>
        <taxon>Novispirillaceae</taxon>
        <taxon>Caenispirillum</taxon>
    </lineage>
</organism>
<feature type="region of interest" description="Disordered" evidence="1">
    <location>
        <begin position="91"/>
        <end position="116"/>
    </location>
</feature>
<evidence type="ECO:0000256" key="1">
    <source>
        <dbReference type="SAM" id="MobiDB-lite"/>
    </source>
</evidence>
<dbReference type="SUPFAM" id="SSF46785">
    <property type="entry name" value="Winged helix' DNA-binding domain"/>
    <property type="match status" value="1"/>
</dbReference>
<reference evidence="2 3" key="1">
    <citation type="submission" date="2017-09" db="EMBL/GenBank/DDBJ databases">
        <authorList>
            <person name="Ehlers B."/>
            <person name="Leendertz F.H."/>
        </authorList>
    </citation>
    <scope>NUCLEOTIDE SEQUENCE [LARGE SCALE GENOMIC DNA]</scope>
    <source>
        <strain evidence="2 3">USBA 140</strain>
    </source>
</reference>
<proteinExistence type="predicted"/>
<keyword evidence="3" id="KW-1185">Reference proteome</keyword>
<dbReference type="InterPro" id="IPR021660">
    <property type="entry name" value="DUF3253"/>
</dbReference>
<dbReference type="AlphaFoldDB" id="A0A286H1H3"/>
<accession>A0A286H1H3</accession>
<dbReference type="Gene3D" id="1.10.10.10">
    <property type="entry name" value="Winged helix-like DNA-binding domain superfamily/Winged helix DNA-binding domain"/>
    <property type="match status" value="1"/>
</dbReference>
<protein>
    <submittedName>
        <fullName evidence="2">Uncharacterized protein</fullName>
    </submittedName>
</protein>
<sequence>MSSADDTRPKRDPLADHILALCGEKGSIRPEDAARSYFEMYRRPKDRDEDWRRYMVPVKQQMVALARQGLVDITRKGEVQDPDDFKGLVRIRLATGERPAPKASDRDDDGEDDAED</sequence>
<dbReference type="InterPro" id="IPR036390">
    <property type="entry name" value="WH_DNA-bd_sf"/>
</dbReference>
<gene>
    <name evidence="2" type="ORF">SAMN05421508_12021</name>
</gene>
<evidence type="ECO:0000313" key="2">
    <source>
        <dbReference type="EMBL" id="SOE01615.1"/>
    </source>
</evidence>
<dbReference type="RefSeq" id="WP_097281702.1">
    <property type="nucleotide sequence ID" value="NZ_OCNJ01000020.1"/>
</dbReference>
<feature type="compositionally biased region" description="Acidic residues" evidence="1">
    <location>
        <begin position="106"/>
        <end position="116"/>
    </location>
</feature>
<dbReference type="Pfam" id="PF11625">
    <property type="entry name" value="DUF3253"/>
    <property type="match status" value="1"/>
</dbReference>
<dbReference type="Proteomes" id="UP000219621">
    <property type="component" value="Unassembled WGS sequence"/>
</dbReference>
<dbReference type="InterPro" id="IPR036388">
    <property type="entry name" value="WH-like_DNA-bd_sf"/>
</dbReference>
<dbReference type="OrthoDB" id="7631458at2"/>
<evidence type="ECO:0000313" key="3">
    <source>
        <dbReference type="Proteomes" id="UP000219621"/>
    </source>
</evidence>
<dbReference type="EMBL" id="OCNJ01000020">
    <property type="protein sequence ID" value="SOE01615.1"/>
    <property type="molecule type" value="Genomic_DNA"/>
</dbReference>
<name>A0A286H1H3_9PROT</name>